<accession>A0ABQ3MVS6</accession>
<name>A0ABQ3MVS6_9PSEU</name>
<feature type="region of interest" description="Disordered" evidence="1">
    <location>
        <begin position="77"/>
        <end position="96"/>
    </location>
</feature>
<dbReference type="EMBL" id="BNAR01000010">
    <property type="protein sequence ID" value="GHH50620.1"/>
    <property type="molecule type" value="Genomic_DNA"/>
</dbReference>
<proteinExistence type="predicted"/>
<organism evidence="2 3">
    <name type="scientific">Lentzea cavernae</name>
    <dbReference type="NCBI Taxonomy" id="2020703"/>
    <lineage>
        <taxon>Bacteria</taxon>
        <taxon>Bacillati</taxon>
        <taxon>Actinomycetota</taxon>
        <taxon>Actinomycetes</taxon>
        <taxon>Pseudonocardiales</taxon>
        <taxon>Pseudonocardiaceae</taxon>
        <taxon>Lentzea</taxon>
    </lineage>
</organism>
<keyword evidence="3" id="KW-1185">Reference proteome</keyword>
<evidence type="ECO:0000313" key="2">
    <source>
        <dbReference type="EMBL" id="GHH50620.1"/>
    </source>
</evidence>
<evidence type="ECO:0000313" key="3">
    <source>
        <dbReference type="Proteomes" id="UP000605568"/>
    </source>
</evidence>
<dbReference type="Proteomes" id="UP000605568">
    <property type="component" value="Unassembled WGS sequence"/>
</dbReference>
<reference evidence="3" key="1">
    <citation type="journal article" date="2019" name="Int. J. Syst. Evol. Microbiol.">
        <title>The Global Catalogue of Microorganisms (GCM) 10K type strain sequencing project: providing services to taxonomists for standard genome sequencing and annotation.</title>
        <authorList>
            <consortium name="The Broad Institute Genomics Platform"/>
            <consortium name="The Broad Institute Genome Sequencing Center for Infectious Disease"/>
            <person name="Wu L."/>
            <person name="Ma J."/>
        </authorList>
    </citation>
    <scope>NUCLEOTIDE SEQUENCE [LARGE SCALE GENOMIC DNA]</scope>
    <source>
        <strain evidence="3">CGMCC 4.7367</strain>
    </source>
</reference>
<sequence length="96" mass="10049">MCASCKTASVLPVMTAEFVRVTPNDVALVITLDATPARSVAPLAGFEAYVDSSLAATATIPGGVDGRHEPRFSLKGGHNVEVRLRPDDPGRQTDSV</sequence>
<gene>
    <name evidence="2" type="ORF">GCM10017774_59990</name>
</gene>
<protein>
    <submittedName>
        <fullName evidence="2">Uncharacterized protein</fullName>
    </submittedName>
</protein>
<evidence type="ECO:0000256" key="1">
    <source>
        <dbReference type="SAM" id="MobiDB-lite"/>
    </source>
</evidence>
<comment type="caution">
    <text evidence="2">The sequence shown here is derived from an EMBL/GenBank/DDBJ whole genome shotgun (WGS) entry which is preliminary data.</text>
</comment>